<dbReference type="InterPro" id="IPR032458">
    <property type="entry name" value="Histone_H2A_CS"/>
</dbReference>
<dbReference type="CDD" id="cd00074">
    <property type="entry name" value="HFD_H2A"/>
    <property type="match status" value="1"/>
</dbReference>
<keyword evidence="5" id="KW-0813">Transport</keyword>
<dbReference type="SUPFAM" id="SSF47113">
    <property type="entry name" value="Histone-fold"/>
    <property type="match status" value="1"/>
</dbReference>
<gene>
    <name evidence="20" type="primary">HIS2AV</name>
    <name evidence="20" type="ORF">FOL47_004224</name>
</gene>
<evidence type="ECO:0000256" key="2">
    <source>
        <dbReference type="ARBA" id="ARBA00004286"/>
    </source>
</evidence>
<keyword evidence="11" id="KW-1133">Transmembrane helix</keyword>
<keyword evidence="16" id="KW-0539">Nucleus</keyword>
<dbReference type="SMART" id="SM00414">
    <property type="entry name" value="H2A"/>
    <property type="match status" value="1"/>
</dbReference>
<feature type="region of interest" description="Disordered" evidence="18">
    <location>
        <begin position="629"/>
        <end position="661"/>
    </location>
</feature>
<dbReference type="InterPro" id="IPR007125">
    <property type="entry name" value="H2A/H2B/H3"/>
</dbReference>
<keyword evidence="9" id="KW-0677">Repeat</keyword>
<dbReference type="GO" id="GO:0016020">
    <property type="term" value="C:membrane"/>
    <property type="evidence" value="ECO:0007669"/>
    <property type="project" value="UniProtKB-SubCell"/>
</dbReference>
<dbReference type="Proteomes" id="UP000591131">
    <property type="component" value="Unassembled WGS sequence"/>
</dbReference>
<reference evidence="20 21" key="1">
    <citation type="submission" date="2020-04" db="EMBL/GenBank/DDBJ databases">
        <title>Perkinsus chesapeaki whole genome sequence.</title>
        <authorList>
            <person name="Bogema D.R."/>
        </authorList>
    </citation>
    <scope>NUCLEOTIDE SEQUENCE [LARGE SCALE GENOMIC DNA]</scope>
    <source>
        <strain evidence="20">ATCC PRA-425</strain>
    </source>
</reference>
<dbReference type="GO" id="GO:0006869">
    <property type="term" value="P:lipid transport"/>
    <property type="evidence" value="ECO:0007669"/>
    <property type="project" value="UniProtKB-KW"/>
</dbReference>
<dbReference type="GO" id="GO:0008289">
    <property type="term" value="F:lipid binding"/>
    <property type="evidence" value="ECO:0007669"/>
    <property type="project" value="UniProtKB-KW"/>
</dbReference>
<sequence length="795" mass="88291">MKFSLRPSLLSSDSSDNADEEFYDVDELPPEPSQEARPASWWSYLCCQAPVTAVSIRDRRRMSRGAFISQRPSDIPGSYEEHLGRLSMSRVNRRRRVRRMVSHHIMEQRFSGTPDTEGGTAATTTVCGADQLAWVNWLLQQVWPKLNVIVQDKLDTEVLPMMRETLGRSIELKEFSLGNNTPTLGPIRTSRRDHGTHESLDINIRIDYDCDARIAFSFGMLSVGIGHVGFRGDLCISLDPLIDEVPLVGGVQVTLVSLPDISWAFSGLANIADMPGISTLLQTTIEKVIRDTLLLPNCVYIPLREEEVHPHLEWAYPKPSAILDLSVQHVRGLRKGKNPHVELSLGSKLVSTSKGKFSKEEERYDWLPASTAEFFVYTHNQPIVIRLCVQGEQFATTKIRVRDLIENNGDYWVRIFDEVAVHLTGRVRQLDHGYRPLKRFRQLLVSTDLYCAGGLVDVGSRVRVSLPGASPPVMVSKPGSRREPSSRSFLSCEPRIQRIIERLRKEHMMGVQEVASIVEVEPAIIEKVVEAKPSLDVVWNQALYMLLSVPEGADLREVKLRMEVLRKGRSFLGGEIIDFVGDISLSDVVECEQMSFRGAVILHGKNAAARSCEIELGIEVQGGGRAMKTPIMSGGKGGKATKMVGGGKGGGHTVKRSTSRSARAGLQFPVGRMYRQLKNRATSHVRVGATAAVYTAAVLEYLTAEVLELAGNAAKDLKVKRITPRHLQLAIRGDDELDKLIKATISGGGVIPQIHSSLAMKPSKGKKKPFGASQQQQQQQRQQPFSMSMPQYVQK</sequence>
<proteinExistence type="inferred from homology"/>
<dbReference type="GO" id="GO:0046872">
    <property type="term" value="F:metal ion binding"/>
    <property type="evidence" value="ECO:0007669"/>
    <property type="project" value="UniProtKB-KW"/>
</dbReference>
<dbReference type="OrthoDB" id="437666at2759"/>
<evidence type="ECO:0000256" key="18">
    <source>
        <dbReference type="SAM" id="MobiDB-lite"/>
    </source>
</evidence>
<dbReference type="Pfam" id="PF00125">
    <property type="entry name" value="Histone"/>
    <property type="match status" value="1"/>
</dbReference>
<evidence type="ECO:0000256" key="1">
    <source>
        <dbReference type="ARBA" id="ARBA00004123"/>
    </source>
</evidence>
<evidence type="ECO:0000256" key="7">
    <source>
        <dbReference type="ARBA" id="ARBA00022692"/>
    </source>
</evidence>
<dbReference type="EMBL" id="JAAPAO010000241">
    <property type="protein sequence ID" value="KAF4666181.1"/>
    <property type="molecule type" value="Genomic_DNA"/>
</dbReference>
<dbReference type="PRINTS" id="PR00620">
    <property type="entry name" value="HISTONEH2A"/>
</dbReference>
<evidence type="ECO:0000256" key="12">
    <source>
        <dbReference type="ARBA" id="ARBA00023055"/>
    </source>
</evidence>
<comment type="similarity">
    <text evidence="4">Belongs to the histone H2A family.</text>
</comment>
<dbReference type="InterPro" id="IPR039010">
    <property type="entry name" value="Synaptotagmin_SMP"/>
</dbReference>
<evidence type="ECO:0000256" key="8">
    <source>
        <dbReference type="ARBA" id="ARBA00022723"/>
    </source>
</evidence>
<dbReference type="FunFam" id="1.10.20.10:FF:000005">
    <property type="entry name" value="Histone H2A"/>
    <property type="match status" value="1"/>
</dbReference>
<name>A0A7J6M554_PERCH</name>
<evidence type="ECO:0000256" key="14">
    <source>
        <dbReference type="ARBA" id="ARBA00023125"/>
    </source>
</evidence>
<evidence type="ECO:0000256" key="13">
    <source>
        <dbReference type="ARBA" id="ARBA00023121"/>
    </source>
</evidence>
<dbReference type="InterPro" id="IPR002119">
    <property type="entry name" value="Histone_H2A"/>
</dbReference>
<feature type="compositionally biased region" description="Polar residues" evidence="18">
    <location>
        <begin position="784"/>
        <end position="795"/>
    </location>
</feature>
<feature type="compositionally biased region" description="Acidic residues" evidence="18">
    <location>
        <begin position="16"/>
        <end position="29"/>
    </location>
</feature>
<dbReference type="PROSITE" id="PS00046">
    <property type="entry name" value="HISTONE_H2A"/>
    <property type="match status" value="1"/>
</dbReference>
<keyword evidence="14" id="KW-0238">DNA-binding</keyword>
<comment type="caution">
    <text evidence="20">The sequence shown here is derived from an EMBL/GenBank/DDBJ whole genome shotgun (WGS) entry which is preliminary data.</text>
</comment>
<dbReference type="PANTHER" id="PTHR23430">
    <property type="entry name" value="HISTONE H2A"/>
    <property type="match status" value="1"/>
</dbReference>
<feature type="region of interest" description="Disordered" evidence="18">
    <location>
        <begin position="760"/>
        <end position="795"/>
    </location>
</feature>
<dbReference type="GO" id="GO:0000786">
    <property type="term" value="C:nucleosome"/>
    <property type="evidence" value="ECO:0007669"/>
    <property type="project" value="UniProtKB-KW"/>
</dbReference>
<dbReference type="InterPro" id="IPR032454">
    <property type="entry name" value="Histone_H2A_C"/>
</dbReference>
<keyword evidence="8" id="KW-0479">Metal-binding</keyword>
<dbReference type="CDD" id="cd21670">
    <property type="entry name" value="SMP_ESyt"/>
    <property type="match status" value="1"/>
</dbReference>
<dbReference type="AlphaFoldDB" id="A0A7J6M554"/>
<evidence type="ECO:0000256" key="4">
    <source>
        <dbReference type="ARBA" id="ARBA00010691"/>
    </source>
</evidence>
<dbReference type="GO" id="GO:0046982">
    <property type="term" value="F:protein heterodimerization activity"/>
    <property type="evidence" value="ECO:0007669"/>
    <property type="project" value="InterPro"/>
</dbReference>
<keyword evidence="10" id="KW-0106">Calcium</keyword>
<feature type="region of interest" description="Disordered" evidence="18">
    <location>
        <begin position="1"/>
        <end position="31"/>
    </location>
</feature>
<evidence type="ECO:0000256" key="16">
    <source>
        <dbReference type="ARBA" id="ARBA00023242"/>
    </source>
</evidence>
<dbReference type="Pfam" id="PF16211">
    <property type="entry name" value="Histone_H2A_C"/>
    <property type="match status" value="1"/>
</dbReference>
<evidence type="ECO:0000256" key="15">
    <source>
        <dbReference type="ARBA" id="ARBA00023136"/>
    </source>
</evidence>
<feature type="compositionally biased region" description="Low complexity" evidence="18">
    <location>
        <begin position="774"/>
        <end position="783"/>
    </location>
</feature>
<organism evidence="20 21">
    <name type="scientific">Perkinsus chesapeaki</name>
    <name type="common">Clam parasite</name>
    <name type="synonym">Perkinsus andrewsi</name>
    <dbReference type="NCBI Taxonomy" id="330153"/>
    <lineage>
        <taxon>Eukaryota</taxon>
        <taxon>Sar</taxon>
        <taxon>Alveolata</taxon>
        <taxon>Perkinsozoa</taxon>
        <taxon>Perkinsea</taxon>
        <taxon>Perkinsida</taxon>
        <taxon>Perkinsidae</taxon>
        <taxon>Perkinsus</taxon>
    </lineage>
</organism>
<dbReference type="InterPro" id="IPR031468">
    <property type="entry name" value="SMP_LBD"/>
</dbReference>
<evidence type="ECO:0000256" key="6">
    <source>
        <dbReference type="ARBA" id="ARBA00022454"/>
    </source>
</evidence>
<evidence type="ECO:0000256" key="11">
    <source>
        <dbReference type="ARBA" id="ARBA00022989"/>
    </source>
</evidence>
<evidence type="ECO:0000256" key="3">
    <source>
        <dbReference type="ARBA" id="ARBA00004370"/>
    </source>
</evidence>
<keyword evidence="13" id="KW-0446">Lipid-binding</keyword>
<keyword evidence="7" id="KW-0812">Transmembrane</keyword>
<evidence type="ECO:0000313" key="20">
    <source>
        <dbReference type="EMBL" id="KAF4666181.1"/>
    </source>
</evidence>
<keyword evidence="17" id="KW-0544">Nucleosome core</keyword>
<feature type="compositionally biased region" description="Gly residues" evidence="18">
    <location>
        <begin position="634"/>
        <end position="652"/>
    </location>
</feature>
<keyword evidence="15" id="KW-0472">Membrane</keyword>
<dbReference type="Pfam" id="PF17047">
    <property type="entry name" value="SMP_LBD"/>
    <property type="match status" value="1"/>
</dbReference>
<protein>
    <submittedName>
        <fullName evidence="20">Histone H2A.v</fullName>
    </submittedName>
</protein>
<dbReference type="InterPro" id="IPR009072">
    <property type="entry name" value="Histone-fold"/>
</dbReference>
<dbReference type="PROSITE" id="PS51847">
    <property type="entry name" value="SMP"/>
    <property type="match status" value="1"/>
</dbReference>
<dbReference type="GO" id="GO:0030527">
    <property type="term" value="F:structural constituent of chromatin"/>
    <property type="evidence" value="ECO:0007669"/>
    <property type="project" value="InterPro"/>
</dbReference>
<evidence type="ECO:0000259" key="19">
    <source>
        <dbReference type="PROSITE" id="PS51847"/>
    </source>
</evidence>
<evidence type="ECO:0000313" key="21">
    <source>
        <dbReference type="Proteomes" id="UP000591131"/>
    </source>
</evidence>
<evidence type="ECO:0000256" key="9">
    <source>
        <dbReference type="ARBA" id="ARBA00022737"/>
    </source>
</evidence>
<evidence type="ECO:0000256" key="17">
    <source>
        <dbReference type="ARBA" id="ARBA00023269"/>
    </source>
</evidence>
<feature type="domain" description="SMP-LTD" evidence="19">
    <location>
        <begin position="128"/>
        <end position="304"/>
    </location>
</feature>
<dbReference type="GO" id="GO:0005634">
    <property type="term" value="C:nucleus"/>
    <property type="evidence" value="ECO:0007669"/>
    <property type="project" value="UniProtKB-SubCell"/>
</dbReference>
<keyword evidence="21" id="KW-1185">Reference proteome</keyword>
<evidence type="ECO:0000256" key="5">
    <source>
        <dbReference type="ARBA" id="ARBA00022448"/>
    </source>
</evidence>
<evidence type="ECO:0000256" key="10">
    <source>
        <dbReference type="ARBA" id="ARBA00022837"/>
    </source>
</evidence>
<keyword evidence="12" id="KW-0445">Lipid transport</keyword>
<dbReference type="Gene3D" id="1.10.20.10">
    <property type="entry name" value="Histone, subunit A"/>
    <property type="match status" value="1"/>
</dbReference>
<dbReference type="GO" id="GO:0003677">
    <property type="term" value="F:DNA binding"/>
    <property type="evidence" value="ECO:0007669"/>
    <property type="project" value="UniProtKB-KW"/>
</dbReference>
<keyword evidence="6" id="KW-0158">Chromosome</keyword>
<accession>A0A7J6M554</accession>
<comment type="subcellular location">
    <subcellularLocation>
        <location evidence="2">Chromosome</location>
    </subcellularLocation>
    <subcellularLocation>
        <location evidence="3">Membrane</location>
    </subcellularLocation>
    <subcellularLocation>
        <location evidence="1">Nucleus</location>
    </subcellularLocation>
</comment>